<dbReference type="Proteomes" id="UP000000503">
    <property type="component" value="Chromosome"/>
</dbReference>
<feature type="transmembrane region" description="Helical" evidence="1">
    <location>
        <begin position="283"/>
        <end position="304"/>
    </location>
</feature>
<evidence type="ECO:0000313" key="2">
    <source>
        <dbReference type="EMBL" id="AEJ18678.1"/>
    </source>
</evidence>
<keyword evidence="1" id="KW-1133">Transmembrane helix</keyword>
<gene>
    <name evidence="2" type="ordered locus">Spica_0516</name>
</gene>
<feature type="transmembrane region" description="Helical" evidence="1">
    <location>
        <begin position="353"/>
        <end position="370"/>
    </location>
</feature>
<keyword evidence="1" id="KW-0812">Transmembrane</keyword>
<feature type="transmembrane region" description="Helical" evidence="1">
    <location>
        <begin position="216"/>
        <end position="236"/>
    </location>
</feature>
<dbReference type="AlphaFoldDB" id="F8F025"/>
<dbReference type="RefSeq" id="WP_013967990.1">
    <property type="nucleotide sequence ID" value="NC_015732.1"/>
</dbReference>
<feature type="transmembrane region" description="Helical" evidence="1">
    <location>
        <begin position="23"/>
        <end position="46"/>
    </location>
</feature>
<proteinExistence type="predicted"/>
<evidence type="ECO:0000256" key="1">
    <source>
        <dbReference type="SAM" id="Phobius"/>
    </source>
</evidence>
<dbReference type="KEGG" id="scd:Spica_0516"/>
<feature type="transmembrane region" description="Helical" evidence="1">
    <location>
        <begin position="316"/>
        <end position="341"/>
    </location>
</feature>
<keyword evidence="3" id="KW-1185">Reference proteome</keyword>
<dbReference type="STRING" id="744872.Spica_0516"/>
<feature type="transmembrane region" description="Helical" evidence="1">
    <location>
        <begin position="58"/>
        <end position="79"/>
    </location>
</feature>
<feature type="transmembrane region" description="Helical" evidence="1">
    <location>
        <begin position="85"/>
        <end position="103"/>
    </location>
</feature>
<dbReference type="HOGENOM" id="CLU_523536_0_0_12"/>
<sequence>MKIGIQENVSIVPGKVLSLRDPYLISLIILYSIAFFPMLFCNGIYWDDWVWTGLGLNDYFIISQKLYAMFFPGFVFMLFNGISPLFGHWVAFVCYLIPGLLLYKYLNEINYKPNFSLMLSVLFLLVPVNGSKYTLATGPYAFYFALFALASYIFIGSDNKYARMVSLVLFFLSFNLNSLLPFFAVPYFYSLIVYLGRTSDKKVNLSKSILLHTKGNWYYAVLPFTFFGVKSLLMSLNTVYKSGIYAKIGYNKIVPEFALKSPLLAVDWLLRACSNIGAKISSILGRSSHFALLVLIVVVFLAFVKKNQRWSEESALGIRHMLFGLFSFFFGVFAYIAVGIGFYDDPLNSRNNMLIPLGLTFLLFGLLEFFSDKFELRSLTVWTVMVVIIFSFIMVNLDNGRDFYFDNIKQQSLIINYRNNELIKKGKAFVVEDNTIYLNAGRTYNSYDFAGLFYAAFGDETRIAAYTGENSKKELEMAFSSRMALPYKMMNATTYSPDVVIRIDSGSGKTGFSNMLRLLILSIVKPRQYQNEVANFVNIKAFLYTE</sequence>
<name>F8F025_GRAC1</name>
<dbReference type="eggNOG" id="ENOG5033YWW">
    <property type="taxonomic scope" value="Bacteria"/>
</dbReference>
<accession>F8F025</accession>
<dbReference type="OrthoDB" id="9061701at2"/>
<feature type="transmembrane region" description="Helical" evidence="1">
    <location>
        <begin position="137"/>
        <end position="155"/>
    </location>
</feature>
<reference evidence="3" key="1">
    <citation type="journal article" date="2013" name="Stand. Genomic Sci.">
        <title>Genome sequence of the thermophilic fresh-water bacterium Spirochaeta caldaria type strain (H1(T)), reclassification of Spirochaeta caldaria, Spirochaeta stenostrepta, and Spirochaeta zuelzerae in the genus Treponema as Treponema caldaria comb. nov., Treponema stenostrepta comb. nov., and Treponema zuelzerae comb. nov., and emendation of the genus Treponema.</title>
        <authorList>
            <person name="Abt B."/>
            <person name="Goker M."/>
            <person name="Scheuner C."/>
            <person name="Han C."/>
            <person name="Lu M."/>
            <person name="Misra M."/>
            <person name="Lapidus A."/>
            <person name="Nolan M."/>
            <person name="Lucas S."/>
            <person name="Hammon N."/>
            <person name="Deshpande S."/>
            <person name="Cheng J.F."/>
            <person name="Tapia R."/>
            <person name="Goodwin L.A."/>
            <person name="Pitluck S."/>
            <person name="Liolios K."/>
            <person name="Pagani I."/>
            <person name="Ivanova N."/>
            <person name="Mavromatis K."/>
            <person name="Mikhailova N."/>
            <person name="Huntemann M."/>
            <person name="Pati A."/>
            <person name="Chen A."/>
            <person name="Palaniappan K."/>
            <person name="Land M."/>
            <person name="Hauser L."/>
            <person name="Jeffries C.D."/>
            <person name="Rohde M."/>
            <person name="Spring S."/>
            <person name="Gronow S."/>
            <person name="Detter J.C."/>
            <person name="Bristow J."/>
            <person name="Eisen J.A."/>
            <person name="Markowitz V."/>
            <person name="Hugenholtz P."/>
            <person name="Kyrpides N.C."/>
            <person name="Woyke T."/>
            <person name="Klenk H.P."/>
        </authorList>
    </citation>
    <scope>NUCLEOTIDE SEQUENCE</scope>
    <source>
        <strain evidence="3">ATCC 51460 / DSM 7334 / H1</strain>
    </source>
</reference>
<feature type="transmembrane region" description="Helical" evidence="1">
    <location>
        <begin position="167"/>
        <end position="196"/>
    </location>
</feature>
<organism evidence="2 3">
    <name type="scientific">Gracilinema caldarium (strain ATCC 51460 / DSM 7334 / H1)</name>
    <name type="common">Treponema caldarium</name>
    <dbReference type="NCBI Taxonomy" id="744872"/>
    <lineage>
        <taxon>Bacteria</taxon>
        <taxon>Pseudomonadati</taxon>
        <taxon>Spirochaetota</taxon>
        <taxon>Spirochaetia</taxon>
        <taxon>Spirochaetales</taxon>
        <taxon>Breznakiellaceae</taxon>
        <taxon>Gracilinema</taxon>
    </lineage>
</organism>
<keyword evidence="1" id="KW-0472">Membrane</keyword>
<feature type="transmembrane region" description="Helical" evidence="1">
    <location>
        <begin position="379"/>
        <end position="397"/>
    </location>
</feature>
<protein>
    <recommendedName>
        <fullName evidence="4">Glycosyltransferase RgtA/B/C/D-like domain-containing protein</fullName>
    </recommendedName>
</protein>
<feature type="transmembrane region" description="Helical" evidence="1">
    <location>
        <begin position="257"/>
        <end position="277"/>
    </location>
</feature>
<evidence type="ECO:0008006" key="4">
    <source>
        <dbReference type="Google" id="ProtNLM"/>
    </source>
</evidence>
<evidence type="ECO:0000313" key="3">
    <source>
        <dbReference type="Proteomes" id="UP000000503"/>
    </source>
</evidence>
<dbReference type="EMBL" id="CP002868">
    <property type="protein sequence ID" value="AEJ18678.1"/>
    <property type="molecule type" value="Genomic_DNA"/>
</dbReference>